<dbReference type="OrthoDB" id="947434at2"/>
<evidence type="ECO:0000313" key="2">
    <source>
        <dbReference type="EMBL" id="PQL91613.1"/>
    </source>
</evidence>
<dbReference type="Pfam" id="PF13568">
    <property type="entry name" value="OMP_b-brl_2"/>
    <property type="match status" value="1"/>
</dbReference>
<evidence type="ECO:0000313" key="3">
    <source>
        <dbReference type="Proteomes" id="UP000238042"/>
    </source>
</evidence>
<dbReference type="EMBL" id="PSZM01000040">
    <property type="protein sequence ID" value="PQL91613.1"/>
    <property type="molecule type" value="Genomic_DNA"/>
</dbReference>
<accession>A0A2S8AAQ5</accession>
<dbReference type="AlphaFoldDB" id="A0A2S8AAQ5"/>
<name>A0A2S8AAQ5_9FLAO</name>
<feature type="domain" description="Outer membrane protein beta-barrel" evidence="1">
    <location>
        <begin position="52"/>
        <end position="206"/>
    </location>
</feature>
<keyword evidence="3" id="KW-1185">Reference proteome</keyword>
<dbReference type="InterPro" id="IPR025665">
    <property type="entry name" value="Beta-barrel_OMP_2"/>
</dbReference>
<sequence length="226" mass="26238">MLKLLTKKTHINYIFLIQNSKFARLTDKKNNTLKKLFFIILHLSIIISVKSQVRFGLKGSLQFTNVIDIHAHSDTRDCGIAFGGFLQIPFNKYNENLFIKPEILYSQQGEYDGDDKYFQDYINIPIMIKYYLSELIPISNYGNSELFAEIGPQIGYLIHEKNKEKDHLRYAKAGNTDISIGLGAGVAFYRTFEINFRYNYGLTDVYKDYSKFNNTSNFAFSLSYIF</sequence>
<comment type="caution">
    <text evidence="2">The sequence shown here is derived from an EMBL/GenBank/DDBJ whole genome shotgun (WGS) entry which is preliminary data.</text>
</comment>
<organism evidence="2 3">
    <name type="scientific">Apibacter adventoris</name>
    <dbReference type="NCBI Taxonomy" id="1679466"/>
    <lineage>
        <taxon>Bacteria</taxon>
        <taxon>Pseudomonadati</taxon>
        <taxon>Bacteroidota</taxon>
        <taxon>Flavobacteriia</taxon>
        <taxon>Flavobacteriales</taxon>
        <taxon>Weeksellaceae</taxon>
        <taxon>Apibacter</taxon>
    </lineage>
</organism>
<gene>
    <name evidence="2" type="ORF">C4S77_07330</name>
</gene>
<protein>
    <recommendedName>
        <fullName evidence="1">Outer membrane protein beta-barrel domain-containing protein</fullName>
    </recommendedName>
</protein>
<reference evidence="2 3" key="1">
    <citation type="submission" date="2018-02" db="EMBL/GenBank/DDBJ databases">
        <title>Genome sequences of Apibacter spp., gut symbionts of Asian honey bees.</title>
        <authorList>
            <person name="Kwong W.K."/>
            <person name="Steele M.I."/>
            <person name="Moran N.A."/>
        </authorList>
    </citation>
    <scope>NUCLEOTIDE SEQUENCE [LARGE SCALE GENOMIC DNA]</scope>
    <source>
        <strain evidence="3">wkB301</strain>
    </source>
</reference>
<proteinExistence type="predicted"/>
<dbReference type="Proteomes" id="UP000238042">
    <property type="component" value="Unassembled WGS sequence"/>
</dbReference>
<evidence type="ECO:0000259" key="1">
    <source>
        <dbReference type="Pfam" id="PF13568"/>
    </source>
</evidence>